<feature type="transmembrane region" description="Helical" evidence="7">
    <location>
        <begin position="35"/>
        <end position="53"/>
    </location>
</feature>
<dbReference type="PANTHER" id="PTHR32309">
    <property type="entry name" value="TYROSINE-PROTEIN KINASE"/>
    <property type="match status" value="1"/>
</dbReference>
<proteinExistence type="predicted"/>
<dbReference type="Pfam" id="PF02706">
    <property type="entry name" value="Wzz"/>
    <property type="match status" value="1"/>
</dbReference>
<sequence length="298" mass="32148">MASPSNSPSASGDWLRPRGEQQGLKRYAEILRERVWLIVIAVVVTTAAAAIYVNTADKVYKAEADLLVTPVPNDDPTLTGLGLIRQSSDPTRDVETAARLITTTDVAQGVQAKLNTTRSTRSLLEDVSAEPVAQSNIVTVIAEGSSPESARDLANGFGEAAVELRTARYHSQLDKAIKRLRSRIKTLPREATPSASSPAGQLARLEAARGGDDPTLRLETRADAPRSADWPKPRLCIIAGIFAGLMLGMGAAFGSQILDPRLRREEQLRASYRLPILTRVPKETTRLSSGALSPYQLS</sequence>
<dbReference type="InterPro" id="IPR050445">
    <property type="entry name" value="Bact_polysacc_biosynth/exp"/>
</dbReference>
<evidence type="ECO:0000256" key="1">
    <source>
        <dbReference type="ARBA" id="ARBA00004651"/>
    </source>
</evidence>
<evidence type="ECO:0000256" key="7">
    <source>
        <dbReference type="SAM" id="Phobius"/>
    </source>
</evidence>
<organism evidence="9">
    <name type="scientific">marine sediment metagenome</name>
    <dbReference type="NCBI Taxonomy" id="412755"/>
    <lineage>
        <taxon>unclassified sequences</taxon>
        <taxon>metagenomes</taxon>
        <taxon>ecological metagenomes</taxon>
    </lineage>
</organism>
<keyword evidence="3 7" id="KW-0812">Transmembrane</keyword>
<evidence type="ECO:0000256" key="5">
    <source>
        <dbReference type="ARBA" id="ARBA00023136"/>
    </source>
</evidence>
<keyword evidence="4 7" id="KW-1133">Transmembrane helix</keyword>
<feature type="non-terminal residue" evidence="9">
    <location>
        <position position="298"/>
    </location>
</feature>
<keyword evidence="2" id="KW-1003">Cell membrane</keyword>
<evidence type="ECO:0000256" key="4">
    <source>
        <dbReference type="ARBA" id="ARBA00022989"/>
    </source>
</evidence>
<dbReference type="GO" id="GO:0005886">
    <property type="term" value="C:plasma membrane"/>
    <property type="evidence" value="ECO:0007669"/>
    <property type="project" value="UniProtKB-SubCell"/>
</dbReference>
<dbReference type="InterPro" id="IPR003856">
    <property type="entry name" value="LPS_length_determ_N"/>
</dbReference>
<evidence type="ECO:0000313" key="9">
    <source>
        <dbReference type="EMBL" id="KKM06321.1"/>
    </source>
</evidence>
<feature type="domain" description="Polysaccharide chain length determinant N-terminal" evidence="8">
    <location>
        <begin position="24"/>
        <end position="110"/>
    </location>
</feature>
<evidence type="ECO:0000256" key="2">
    <source>
        <dbReference type="ARBA" id="ARBA00022475"/>
    </source>
</evidence>
<comment type="subcellular location">
    <subcellularLocation>
        <location evidence="1">Cell membrane</location>
        <topology evidence="1">Multi-pass membrane protein</topology>
    </subcellularLocation>
</comment>
<comment type="caution">
    <text evidence="9">The sequence shown here is derived from an EMBL/GenBank/DDBJ whole genome shotgun (WGS) entry which is preliminary data.</text>
</comment>
<evidence type="ECO:0000256" key="6">
    <source>
        <dbReference type="SAM" id="MobiDB-lite"/>
    </source>
</evidence>
<accession>A0A0F9JKT8</accession>
<protein>
    <recommendedName>
        <fullName evidence="8">Polysaccharide chain length determinant N-terminal domain-containing protein</fullName>
    </recommendedName>
</protein>
<dbReference type="EMBL" id="LAZR01016022">
    <property type="protein sequence ID" value="KKM06321.1"/>
    <property type="molecule type" value="Genomic_DNA"/>
</dbReference>
<feature type="transmembrane region" description="Helical" evidence="7">
    <location>
        <begin position="235"/>
        <end position="258"/>
    </location>
</feature>
<evidence type="ECO:0000256" key="3">
    <source>
        <dbReference type="ARBA" id="ARBA00022692"/>
    </source>
</evidence>
<name>A0A0F9JKT8_9ZZZZ</name>
<gene>
    <name evidence="9" type="ORF">LCGC14_1745140</name>
</gene>
<evidence type="ECO:0000259" key="8">
    <source>
        <dbReference type="Pfam" id="PF02706"/>
    </source>
</evidence>
<keyword evidence="5 7" id="KW-0472">Membrane</keyword>
<feature type="region of interest" description="Disordered" evidence="6">
    <location>
        <begin position="207"/>
        <end position="228"/>
    </location>
</feature>
<dbReference type="PANTHER" id="PTHR32309:SF31">
    <property type="entry name" value="CAPSULAR EXOPOLYSACCHARIDE FAMILY"/>
    <property type="match status" value="1"/>
</dbReference>
<reference evidence="9" key="1">
    <citation type="journal article" date="2015" name="Nature">
        <title>Complex archaea that bridge the gap between prokaryotes and eukaryotes.</title>
        <authorList>
            <person name="Spang A."/>
            <person name="Saw J.H."/>
            <person name="Jorgensen S.L."/>
            <person name="Zaremba-Niedzwiedzka K."/>
            <person name="Martijn J."/>
            <person name="Lind A.E."/>
            <person name="van Eijk R."/>
            <person name="Schleper C."/>
            <person name="Guy L."/>
            <person name="Ettema T.J."/>
        </authorList>
    </citation>
    <scope>NUCLEOTIDE SEQUENCE</scope>
</reference>
<dbReference type="AlphaFoldDB" id="A0A0F9JKT8"/>